<keyword evidence="1" id="KW-0812">Transmembrane</keyword>
<reference evidence="2" key="1">
    <citation type="submission" date="2025-08" db="UniProtKB">
        <authorList>
            <consortium name="Ensembl"/>
        </authorList>
    </citation>
    <scope>IDENTIFICATION</scope>
</reference>
<protein>
    <submittedName>
        <fullName evidence="2">Uncharacterized protein</fullName>
    </submittedName>
</protein>
<accession>A0A8C6WXU7</accession>
<keyword evidence="1" id="KW-1133">Transmembrane helix</keyword>
<evidence type="ECO:0000256" key="1">
    <source>
        <dbReference type="SAM" id="Phobius"/>
    </source>
</evidence>
<name>A0A8C6WXU7_9GOBI</name>
<dbReference type="Ensembl" id="ENSNMLT00000043983.1">
    <property type="protein sequence ID" value="ENSNMLP00000039532.1"/>
    <property type="gene ID" value="ENSNMLG00000024341.1"/>
</dbReference>
<proteinExistence type="predicted"/>
<organism evidence="2 3">
    <name type="scientific">Neogobius melanostomus</name>
    <name type="common">round goby</name>
    <dbReference type="NCBI Taxonomy" id="47308"/>
    <lineage>
        <taxon>Eukaryota</taxon>
        <taxon>Metazoa</taxon>
        <taxon>Chordata</taxon>
        <taxon>Craniata</taxon>
        <taxon>Vertebrata</taxon>
        <taxon>Euteleostomi</taxon>
        <taxon>Actinopterygii</taxon>
        <taxon>Neopterygii</taxon>
        <taxon>Teleostei</taxon>
        <taxon>Neoteleostei</taxon>
        <taxon>Acanthomorphata</taxon>
        <taxon>Gobiaria</taxon>
        <taxon>Gobiiformes</taxon>
        <taxon>Gobioidei</taxon>
        <taxon>Gobiidae</taxon>
        <taxon>Benthophilinae</taxon>
        <taxon>Neogobiini</taxon>
        <taxon>Neogobius</taxon>
    </lineage>
</organism>
<dbReference type="AlphaFoldDB" id="A0A8C6WXU7"/>
<evidence type="ECO:0000313" key="2">
    <source>
        <dbReference type="Ensembl" id="ENSNMLP00000039532.1"/>
    </source>
</evidence>
<keyword evidence="3" id="KW-1185">Reference proteome</keyword>
<reference evidence="2" key="2">
    <citation type="submission" date="2025-09" db="UniProtKB">
        <authorList>
            <consortium name="Ensembl"/>
        </authorList>
    </citation>
    <scope>IDENTIFICATION</scope>
</reference>
<sequence length="269" mass="28711">MPGADTGDFTETTMSLTGQLLRVALTLVSMSLSNSNHIDHLVLHKDIVDGYGLLQFLSGPVHFVRDGASVQLHLHQLYGEPTNPHLGVCDDADHLAVLLHGRKVLLQLLLAIIILPFLTVFGEGLLLGLVPIPQRDRTALALVTDVLGEDGLEGAQASGGVHVPHNSHHDHGRGLYNRHSLHNLLLVHLYKTRPVDLTHDVGHAGLVAQECGQVHGFAGVIFGEALGLSAVAATPLAGKETQRPVTGSRKLTVGLERGHIVTLMFANTA</sequence>
<evidence type="ECO:0000313" key="3">
    <source>
        <dbReference type="Proteomes" id="UP000694523"/>
    </source>
</evidence>
<keyword evidence="1" id="KW-0472">Membrane</keyword>
<feature type="transmembrane region" description="Helical" evidence="1">
    <location>
        <begin position="108"/>
        <end position="130"/>
    </location>
</feature>
<dbReference type="Proteomes" id="UP000694523">
    <property type="component" value="Unplaced"/>
</dbReference>